<accession>A0A8H4LMW1</accession>
<proteinExistence type="predicted"/>
<feature type="compositionally biased region" description="Basic and acidic residues" evidence="9">
    <location>
        <begin position="148"/>
        <end position="160"/>
    </location>
</feature>
<feature type="compositionally biased region" description="Acidic residues" evidence="9">
    <location>
        <begin position="439"/>
        <end position="463"/>
    </location>
</feature>
<evidence type="ECO:0000256" key="9">
    <source>
        <dbReference type="SAM" id="MobiDB-lite"/>
    </source>
</evidence>
<dbReference type="EC" id="2.1.1.221" evidence="1"/>
<dbReference type="GO" id="GO:0052905">
    <property type="term" value="F:tRNA (guanosine(9)-N1)-methyltransferase activity"/>
    <property type="evidence" value="ECO:0007669"/>
    <property type="project" value="UniProtKB-EC"/>
</dbReference>
<organism evidence="11 12">
    <name type="scientific">Fusarium albosuccineum</name>
    <dbReference type="NCBI Taxonomy" id="1237068"/>
    <lineage>
        <taxon>Eukaryota</taxon>
        <taxon>Fungi</taxon>
        <taxon>Dikarya</taxon>
        <taxon>Ascomycota</taxon>
        <taxon>Pezizomycotina</taxon>
        <taxon>Sordariomycetes</taxon>
        <taxon>Hypocreomycetidae</taxon>
        <taxon>Hypocreales</taxon>
        <taxon>Nectriaceae</taxon>
        <taxon>Fusarium</taxon>
        <taxon>Fusarium decemcellulare species complex</taxon>
    </lineage>
</organism>
<name>A0A8H4LMW1_9HYPO</name>
<feature type="region of interest" description="Disordered" evidence="9">
    <location>
        <begin position="426"/>
        <end position="476"/>
    </location>
</feature>
<feature type="compositionally biased region" description="Basic and acidic residues" evidence="9">
    <location>
        <begin position="75"/>
        <end position="87"/>
    </location>
</feature>
<evidence type="ECO:0000256" key="3">
    <source>
        <dbReference type="ARBA" id="ARBA00022603"/>
    </source>
</evidence>
<dbReference type="GO" id="GO:0005634">
    <property type="term" value="C:nucleus"/>
    <property type="evidence" value="ECO:0007669"/>
    <property type="project" value="TreeGrafter"/>
</dbReference>
<dbReference type="OrthoDB" id="278300at2759"/>
<keyword evidence="12" id="KW-1185">Reference proteome</keyword>
<dbReference type="GO" id="GO:0002939">
    <property type="term" value="P:tRNA N1-guanine methylation"/>
    <property type="evidence" value="ECO:0007669"/>
    <property type="project" value="TreeGrafter"/>
</dbReference>
<dbReference type="InterPro" id="IPR007356">
    <property type="entry name" value="tRNA_m1G_MeTrfase_euk"/>
</dbReference>
<dbReference type="EMBL" id="JAADYS010000067">
    <property type="protein sequence ID" value="KAF4472543.1"/>
    <property type="molecule type" value="Genomic_DNA"/>
</dbReference>
<dbReference type="CDD" id="cd18089">
    <property type="entry name" value="SPOUT_Trm10-like"/>
    <property type="match status" value="1"/>
</dbReference>
<keyword evidence="3 11" id="KW-0489">Methyltransferase</keyword>
<comment type="catalytic activity">
    <reaction evidence="8">
        <text>guanosine(9) in tRNA + S-adenosyl-L-methionine = N(1)-methylguanosine(9) in tRNA + S-adenosyl-L-homocysteine + H(+)</text>
        <dbReference type="Rhea" id="RHEA:43156"/>
        <dbReference type="Rhea" id="RHEA-COMP:10367"/>
        <dbReference type="Rhea" id="RHEA-COMP:10368"/>
        <dbReference type="ChEBI" id="CHEBI:15378"/>
        <dbReference type="ChEBI" id="CHEBI:57856"/>
        <dbReference type="ChEBI" id="CHEBI:59789"/>
        <dbReference type="ChEBI" id="CHEBI:73542"/>
        <dbReference type="ChEBI" id="CHEBI:74269"/>
        <dbReference type="EC" id="2.1.1.221"/>
    </reaction>
</comment>
<keyword evidence="5" id="KW-0949">S-adenosyl-L-methionine</keyword>
<evidence type="ECO:0000256" key="8">
    <source>
        <dbReference type="ARBA" id="ARBA00048434"/>
    </source>
</evidence>
<dbReference type="PROSITE" id="PS51675">
    <property type="entry name" value="SAM_MT_TRM10"/>
    <property type="match status" value="1"/>
</dbReference>
<sequence length="476" mass="54099">MAAWQPTKEEADEMIARCGINPCAADGKPGKPPTPRPSTCLPYPKCHEHHPYAHSVVPLYPDADGNHHPAPPGRSHYDFNRPRDRLSEPNLYYPPDGGEPIEVWDTTALDRAEMTDEDDGRSSKKKGLKRPAEGDRPLSKNALKRLKKQQEWEAGKEERKIKRKENRQARRVRKREEKAALVAQGIDPNAQKQQKPPSVNVPISLILDCDFEQYMRDKELISLGSQVTRSYSENKNAQFRTHMFVSGWNGKLATRFHQVLEDKHKNWKGIEFIEGDFIACAEAARKKMQEDGGKMIDPLQKSLDEKVPWVRDEKDPFLMPDPEPEPREEYNDIVYLSSDSPYTLDRLEPNTSYVIGGLVDKNREKGLCYKRARERGIRTARLPIGQYMVMQSRQVLATNHVVEIMLKWLEYENWGDAFLSVIPKRKGGQLRQQEGASGEADEGDDAEAQDEDGAEDAEVEEPTPETSTEEAATAKS</sequence>
<evidence type="ECO:0000256" key="5">
    <source>
        <dbReference type="ARBA" id="ARBA00022691"/>
    </source>
</evidence>
<evidence type="ECO:0000313" key="12">
    <source>
        <dbReference type="Proteomes" id="UP000554235"/>
    </source>
</evidence>
<keyword evidence="4 11" id="KW-0808">Transferase</keyword>
<dbReference type="InterPro" id="IPR038459">
    <property type="entry name" value="MT_TRM10-typ_sf"/>
</dbReference>
<evidence type="ECO:0000256" key="2">
    <source>
        <dbReference type="ARBA" id="ARBA00020451"/>
    </source>
</evidence>
<dbReference type="Gene3D" id="3.40.1280.30">
    <property type="match status" value="1"/>
</dbReference>
<dbReference type="InterPro" id="IPR028564">
    <property type="entry name" value="MT_TRM10-typ"/>
</dbReference>
<dbReference type="AlphaFoldDB" id="A0A8H4LMW1"/>
<feature type="compositionally biased region" description="Basic residues" evidence="9">
    <location>
        <begin position="161"/>
        <end position="173"/>
    </location>
</feature>
<dbReference type="PANTHER" id="PTHR13563">
    <property type="entry name" value="TRNA (GUANINE-9-) METHYLTRANSFERASE"/>
    <property type="match status" value="1"/>
</dbReference>
<dbReference type="GO" id="GO:0000049">
    <property type="term" value="F:tRNA binding"/>
    <property type="evidence" value="ECO:0007669"/>
    <property type="project" value="TreeGrafter"/>
</dbReference>
<evidence type="ECO:0000259" key="10">
    <source>
        <dbReference type="PROSITE" id="PS51675"/>
    </source>
</evidence>
<evidence type="ECO:0000256" key="7">
    <source>
        <dbReference type="ARBA" id="ARBA00032166"/>
    </source>
</evidence>
<feature type="compositionally biased region" description="Low complexity" evidence="9">
    <location>
        <begin position="464"/>
        <end position="476"/>
    </location>
</feature>
<feature type="region of interest" description="Disordered" evidence="9">
    <location>
        <begin position="23"/>
        <end position="176"/>
    </location>
</feature>
<dbReference type="PANTHER" id="PTHR13563:SF13">
    <property type="entry name" value="TRNA METHYLTRANSFERASE 10 HOMOLOG A"/>
    <property type="match status" value="1"/>
</dbReference>
<protein>
    <recommendedName>
        <fullName evidence="2">tRNA (guanine(9)-N1)-methyltransferase</fullName>
        <ecNumber evidence="1">2.1.1.221</ecNumber>
    </recommendedName>
    <alternativeName>
        <fullName evidence="7">tRNA methyltransferase 10</fullName>
    </alternativeName>
    <alternativeName>
        <fullName evidence="6">tRNA(m1G9)-methyltransferase</fullName>
    </alternativeName>
</protein>
<evidence type="ECO:0000313" key="11">
    <source>
        <dbReference type="EMBL" id="KAF4472543.1"/>
    </source>
</evidence>
<evidence type="ECO:0000256" key="4">
    <source>
        <dbReference type="ARBA" id="ARBA00022679"/>
    </source>
</evidence>
<evidence type="ECO:0000256" key="1">
    <source>
        <dbReference type="ARBA" id="ARBA00012797"/>
    </source>
</evidence>
<feature type="domain" description="SAM-dependent MTase TRM10-type" evidence="10">
    <location>
        <begin position="191"/>
        <end position="429"/>
    </location>
</feature>
<reference evidence="11 12" key="1">
    <citation type="submission" date="2020-01" db="EMBL/GenBank/DDBJ databases">
        <title>Identification and distribution of gene clusters putatively required for synthesis of sphingolipid metabolism inhibitors in phylogenetically diverse species of the filamentous fungus Fusarium.</title>
        <authorList>
            <person name="Kim H.-S."/>
            <person name="Busman M."/>
            <person name="Brown D.W."/>
            <person name="Divon H."/>
            <person name="Uhlig S."/>
            <person name="Proctor R.H."/>
        </authorList>
    </citation>
    <scope>NUCLEOTIDE SEQUENCE [LARGE SCALE GENOMIC DNA]</scope>
    <source>
        <strain evidence="11 12">NRRL 20459</strain>
    </source>
</reference>
<evidence type="ECO:0000256" key="6">
    <source>
        <dbReference type="ARBA" id="ARBA00031792"/>
    </source>
</evidence>
<gene>
    <name evidence="11" type="ORF">FALBO_567</name>
</gene>
<dbReference type="Proteomes" id="UP000554235">
    <property type="component" value="Unassembled WGS sequence"/>
</dbReference>
<comment type="caution">
    <text evidence="11">The sequence shown here is derived from an EMBL/GenBank/DDBJ whole genome shotgun (WGS) entry which is preliminary data.</text>
</comment>